<dbReference type="Proteomes" id="UP001057279">
    <property type="component" value="Linkage Group LG07"/>
</dbReference>
<gene>
    <name evidence="1" type="ORF">MJG53_008455</name>
</gene>
<sequence>MSTTGIWQEILSAGQPIKRESHANQGSKGSPGDGKKPRRHQTEDATHNGKECTGAQEKGSSVLAEDTLPLKPSDLGNAKSGMKGPPENFNLGRFFPTEAFENHWTLDFKADGHSSGTTKDLQLAVSQSSELISVPAPGPSYFLGIGPLISHCRFLWMGIGSACNYYNKMYGEFMRVWVCGEETLIISKSSSMFHVMKHSHYISRFGSKLGLQFIGMHEKGIIFNNNPALWKAVRPFFTKALSGPGLVRMVTICADSITKHLDRLEEVCNDLGYVDVLTLMRRIMLDTSNILFLGIPLDESAIVVKIQGYFDAWQALLLKPDIFFKISWLCRKYEKSVKDLKDAMEILIEEKRHRISTAEKLEDCIDFATELIFAEKRGELTKENVNQCILEMLIAAPDTMSVSVFFMLFLIAKHPQVEEAMMREIQTVVGERDIRIDDMQKLKVVENFINESMRYQPVVDLVMRKALEDDVIDGYPVKKGTNIILNLGRMHRLEFFPKPNEFTLENFAKNVPYRYFQPFGFGPRACAGKYIAMVMMKVILVTLLRRFHVQTLQALSGPGLVRMVTTCADSITKHLDRLEEVRNDLGYVDVLTLMWHNMLNTSNTLFLGIPLDESTLMVKIQGYFDAWQALLLKPDIFKLSRLCRKHEKSVYFQPFGFGPRACAGKYIAMVMMKVILVTLLRRFHVQTLQGRCVEKMQKKNDLSLHPDETSDRLEMIFIPRNSDKCLEC</sequence>
<evidence type="ECO:0000313" key="2">
    <source>
        <dbReference type="Proteomes" id="UP001057279"/>
    </source>
</evidence>
<accession>A0ACB9V0H9</accession>
<keyword evidence="2" id="KW-1185">Reference proteome</keyword>
<organism evidence="1 2">
    <name type="scientific">Ovis ammon polii x Ovis aries</name>
    <dbReference type="NCBI Taxonomy" id="2918886"/>
    <lineage>
        <taxon>Eukaryota</taxon>
        <taxon>Metazoa</taxon>
        <taxon>Chordata</taxon>
        <taxon>Craniata</taxon>
        <taxon>Vertebrata</taxon>
        <taxon>Euteleostomi</taxon>
        <taxon>Mammalia</taxon>
        <taxon>Eutheria</taxon>
        <taxon>Laurasiatheria</taxon>
        <taxon>Artiodactyla</taxon>
        <taxon>Ruminantia</taxon>
        <taxon>Pecora</taxon>
        <taxon>Bovidae</taxon>
        <taxon>Caprinae</taxon>
        <taxon>Ovis</taxon>
    </lineage>
</organism>
<comment type="caution">
    <text evidence="1">The sequence shown here is derived from an EMBL/GenBank/DDBJ whole genome shotgun (WGS) entry which is preliminary data.</text>
</comment>
<evidence type="ECO:0000313" key="1">
    <source>
        <dbReference type="EMBL" id="KAI4583242.1"/>
    </source>
</evidence>
<protein>
    <submittedName>
        <fullName evidence="1">Uncharacterized protein</fullName>
    </submittedName>
</protein>
<dbReference type="EMBL" id="CM043032">
    <property type="protein sequence ID" value="KAI4583242.1"/>
    <property type="molecule type" value="Genomic_DNA"/>
</dbReference>
<proteinExistence type="predicted"/>
<reference evidence="1" key="1">
    <citation type="submission" date="2022-03" db="EMBL/GenBank/DDBJ databases">
        <title>Genomic analyses of argali, domestic sheep and their hybrids provide insights into chromosomal evolution, heterosis and genetic basis of agronomic traits.</title>
        <authorList>
            <person name="Li M."/>
        </authorList>
    </citation>
    <scope>NUCLEOTIDE SEQUENCE</scope>
    <source>
        <strain evidence="1">F1 hybrid</strain>
    </source>
</reference>
<name>A0ACB9V0H9_9CETA</name>